<evidence type="ECO:0000256" key="1">
    <source>
        <dbReference type="SAM" id="MobiDB-lite"/>
    </source>
</evidence>
<evidence type="ECO:0000313" key="2">
    <source>
        <dbReference type="EMBL" id="KAF3214633.1"/>
    </source>
</evidence>
<evidence type="ECO:0000313" key="3">
    <source>
        <dbReference type="Proteomes" id="UP000472727"/>
    </source>
</evidence>
<accession>A0A7C8QJ69</accession>
<dbReference type="EMBL" id="WIWS01000058">
    <property type="protein sequence ID" value="KAF3214633.1"/>
    <property type="molecule type" value="Genomic_DNA"/>
</dbReference>
<proteinExistence type="predicted"/>
<sequence length="154" mass="16760">MDREIQNPASFTFPYIPPAATGPMLSPFAMMMPTGVRLHNSNPTPQNPQAFSHSHNTLTDKEWLNKVEVEFQKLDGLFGGLLRDVNESTVVISRLEQQGELFEWLVLTTSPLETISNPNPETVGSQKPPASERTTAAGGAGGNPGPLSKLQPKH</sequence>
<organism evidence="2 3">
    <name type="scientific">Orbilia oligospora</name>
    <name type="common">Nematode-trapping fungus</name>
    <name type="synonym">Arthrobotrys oligospora</name>
    <dbReference type="NCBI Taxonomy" id="2813651"/>
    <lineage>
        <taxon>Eukaryota</taxon>
        <taxon>Fungi</taxon>
        <taxon>Dikarya</taxon>
        <taxon>Ascomycota</taxon>
        <taxon>Pezizomycotina</taxon>
        <taxon>Orbiliomycetes</taxon>
        <taxon>Orbiliales</taxon>
        <taxon>Orbiliaceae</taxon>
        <taxon>Orbilia</taxon>
    </lineage>
</organism>
<feature type="compositionally biased region" description="Polar residues" evidence="1">
    <location>
        <begin position="113"/>
        <end position="125"/>
    </location>
</feature>
<dbReference type="AlphaFoldDB" id="A0A7C8QJ69"/>
<comment type="caution">
    <text evidence="2">The sequence shown here is derived from an EMBL/GenBank/DDBJ whole genome shotgun (WGS) entry which is preliminary data.</text>
</comment>
<gene>
    <name evidence="2" type="ORF">TWF106_008991</name>
</gene>
<protein>
    <submittedName>
        <fullName evidence="2">Uncharacterized protein</fullName>
    </submittedName>
</protein>
<dbReference type="Proteomes" id="UP000472727">
    <property type="component" value="Unassembled WGS sequence"/>
</dbReference>
<feature type="region of interest" description="Disordered" evidence="1">
    <location>
        <begin position="113"/>
        <end position="154"/>
    </location>
</feature>
<reference evidence="2 3" key="1">
    <citation type="submission" date="2019-06" db="EMBL/GenBank/DDBJ databases">
        <authorList>
            <person name="Palmer J.M."/>
        </authorList>
    </citation>
    <scope>NUCLEOTIDE SEQUENCE [LARGE SCALE GENOMIC DNA]</scope>
    <source>
        <strain evidence="2 3">TWF106</strain>
    </source>
</reference>
<name>A0A7C8QJ69_ORBOL</name>